<evidence type="ECO:0000313" key="5">
    <source>
        <dbReference type="Proteomes" id="UP000002748"/>
    </source>
</evidence>
<dbReference type="SUPFAM" id="SSF53474">
    <property type="entry name" value="alpha/beta-Hydrolases"/>
    <property type="match status" value="1"/>
</dbReference>
<dbReference type="OrthoDB" id="5954035at2759"/>
<evidence type="ECO:0000256" key="1">
    <source>
        <dbReference type="ARBA" id="ARBA00010884"/>
    </source>
</evidence>
<evidence type="ECO:0000256" key="2">
    <source>
        <dbReference type="SAM" id="MobiDB-lite"/>
    </source>
</evidence>
<name>J6EU78_TRIAS</name>
<comment type="caution">
    <text evidence="4">The sequence shown here is derived from an EMBL/GenBank/DDBJ whole genome shotgun (WGS) entry which is preliminary data.</text>
</comment>
<proteinExistence type="inferred from homology"/>
<evidence type="ECO:0000313" key="4">
    <source>
        <dbReference type="EMBL" id="EJT46342.1"/>
    </source>
</evidence>
<dbReference type="PANTHER" id="PTHR10794">
    <property type="entry name" value="ABHYDROLASE DOMAIN-CONTAINING PROTEIN"/>
    <property type="match status" value="1"/>
</dbReference>
<feature type="domain" description="AB hydrolase-1" evidence="3">
    <location>
        <begin position="177"/>
        <end position="311"/>
    </location>
</feature>
<dbReference type="GO" id="GO:0008126">
    <property type="term" value="F:acetylesterase activity"/>
    <property type="evidence" value="ECO:0007669"/>
    <property type="project" value="TreeGrafter"/>
</dbReference>
<sequence>MPAAYREHHPHPHKSPSPKPKERPSSPRIKPWLLPQTLLEQLITLPQQLLFVLLGMLGLASYARQIVRVNAAKPAEIVLKNKKKEDVASWINRNTPSLSGTFKPAWWAPKEAGRELAEPERELTPSGHMQTAFTVTGDFTDTDHVDYARTLLRVPDGGTIALDITPPSHASLPADAPTIVVCHGLTGNAREAYVRNVLHWAALPESHGGLGARGVVVNFRGCGGTPLTSAQLYSAATTCDLNTAVHYLRNRFPESSLLGVGFSLGASVMARYLGERGESSLLSSGCVLAAPWDVVALSHALEDGWFSSRVYSKALGENLIRMFFRNFDAHPEIKWTETQRQAAVELKKLQDKGPVRLKTVDEVLTIKVGGPQPPFPFASADDYYTYAGSHKLIENVAVPTLGINAFDDPVVHGSALPFTQVQKGSHVQLAVTGGGGHLGWFDGPFWSKTRWVRIPIAEFLSAGARDLPPRAEVETEVNGQLDVEEGVMESDAEYGQGQWQWCKGPLMIPQMGATPTRIGWRVVAEGMEVPDLKAPVIQGL</sequence>
<dbReference type="RefSeq" id="XP_014177271.1">
    <property type="nucleotide sequence ID" value="XM_014321796.1"/>
</dbReference>
<evidence type="ECO:0000259" key="3">
    <source>
        <dbReference type="Pfam" id="PF00561"/>
    </source>
</evidence>
<comment type="similarity">
    <text evidence="1">Belongs to the AB hydrolase superfamily. AB hydrolase 4 family.</text>
</comment>
<dbReference type="GeneID" id="25988501"/>
<dbReference type="InterPro" id="IPR050960">
    <property type="entry name" value="AB_hydrolase_4_sf"/>
</dbReference>
<dbReference type="Pfam" id="PF00561">
    <property type="entry name" value="Abhydrolase_1"/>
    <property type="match status" value="1"/>
</dbReference>
<gene>
    <name evidence="4" type="ORF">A1Q1_04989</name>
</gene>
<dbReference type="Gene3D" id="3.40.50.1820">
    <property type="entry name" value="alpha/beta hydrolase"/>
    <property type="match status" value="1"/>
</dbReference>
<dbReference type="GO" id="GO:0047372">
    <property type="term" value="F:monoacylglycerol lipase activity"/>
    <property type="evidence" value="ECO:0007669"/>
    <property type="project" value="TreeGrafter"/>
</dbReference>
<dbReference type="GO" id="GO:0051793">
    <property type="term" value="P:medium-chain fatty acid catabolic process"/>
    <property type="evidence" value="ECO:0007669"/>
    <property type="project" value="TreeGrafter"/>
</dbReference>
<organism evidence="4 5">
    <name type="scientific">Trichosporon asahii var. asahii (strain ATCC 90039 / CBS 2479 / JCM 2466 / KCTC 7840 / NBRC 103889/ NCYC 2677 / UAMH 7654)</name>
    <name type="common">Yeast</name>
    <dbReference type="NCBI Taxonomy" id="1186058"/>
    <lineage>
        <taxon>Eukaryota</taxon>
        <taxon>Fungi</taxon>
        <taxon>Dikarya</taxon>
        <taxon>Basidiomycota</taxon>
        <taxon>Agaricomycotina</taxon>
        <taxon>Tremellomycetes</taxon>
        <taxon>Trichosporonales</taxon>
        <taxon>Trichosporonaceae</taxon>
        <taxon>Trichosporon</taxon>
    </lineage>
</organism>
<accession>J6EU78</accession>
<dbReference type="HOGENOM" id="CLU_032487_1_1_1"/>
<dbReference type="GO" id="GO:0051792">
    <property type="term" value="P:medium-chain fatty acid biosynthetic process"/>
    <property type="evidence" value="ECO:0007669"/>
    <property type="project" value="TreeGrafter"/>
</dbReference>
<dbReference type="VEuPathDB" id="FungiDB:A1Q1_04989"/>
<dbReference type="PANTHER" id="PTHR10794:SF63">
    <property type="entry name" value="ALPHA_BETA HYDROLASE 1, ISOFORM A"/>
    <property type="match status" value="1"/>
</dbReference>
<dbReference type="KEGG" id="tasa:A1Q1_04989"/>
<dbReference type="EMBL" id="ALBS01000295">
    <property type="protein sequence ID" value="EJT46342.1"/>
    <property type="molecule type" value="Genomic_DNA"/>
</dbReference>
<feature type="region of interest" description="Disordered" evidence="2">
    <location>
        <begin position="1"/>
        <end position="29"/>
    </location>
</feature>
<dbReference type="InterPro" id="IPR000073">
    <property type="entry name" value="AB_hydrolase_1"/>
</dbReference>
<reference evidence="4 5" key="1">
    <citation type="journal article" date="2012" name="Eukaryot. Cell">
        <title>Draft genome sequence of CBS 2479, the standard type strain of Trichosporon asahii.</title>
        <authorList>
            <person name="Yang R.Y."/>
            <person name="Li H.T."/>
            <person name="Zhu H."/>
            <person name="Zhou G.P."/>
            <person name="Wang M."/>
            <person name="Wang L."/>
        </authorList>
    </citation>
    <scope>NUCLEOTIDE SEQUENCE [LARGE SCALE GENOMIC DNA]</scope>
    <source>
        <strain evidence="5">ATCC 90039 / CBS 2479 / JCM 2466 / KCTC 7840 / NCYC 2677 / UAMH 7654</strain>
    </source>
</reference>
<dbReference type="AlphaFoldDB" id="J6EU78"/>
<dbReference type="Proteomes" id="UP000002748">
    <property type="component" value="Unassembled WGS sequence"/>
</dbReference>
<dbReference type="InterPro" id="IPR029058">
    <property type="entry name" value="AB_hydrolase_fold"/>
</dbReference>
<protein>
    <recommendedName>
        <fullName evidence="3">AB hydrolase-1 domain-containing protein</fullName>
    </recommendedName>
</protein>